<organism evidence="2 3">
    <name type="scientific">Mycena rosella</name>
    <name type="common">Pink bonnet</name>
    <name type="synonym">Agaricus rosellus</name>
    <dbReference type="NCBI Taxonomy" id="1033263"/>
    <lineage>
        <taxon>Eukaryota</taxon>
        <taxon>Fungi</taxon>
        <taxon>Dikarya</taxon>
        <taxon>Basidiomycota</taxon>
        <taxon>Agaricomycotina</taxon>
        <taxon>Agaricomycetes</taxon>
        <taxon>Agaricomycetidae</taxon>
        <taxon>Agaricales</taxon>
        <taxon>Marasmiineae</taxon>
        <taxon>Mycenaceae</taxon>
        <taxon>Mycena</taxon>
    </lineage>
</organism>
<feature type="region of interest" description="Disordered" evidence="1">
    <location>
        <begin position="63"/>
        <end position="103"/>
    </location>
</feature>
<protein>
    <submittedName>
        <fullName evidence="2">Uncharacterized protein</fullName>
    </submittedName>
</protein>
<feature type="region of interest" description="Disordered" evidence="1">
    <location>
        <begin position="1"/>
        <end position="48"/>
    </location>
</feature>
<reference evidence="2" key="1">
    <citation type="submission" date="2023-03" db="EMBL/GenBank/DDBJ databases">
        <title>Massive genome expansion in bonnet fungi (Mycena s.s.) driven by repeated elements and novel gene families across ecological guilds.</title>
        <authorList>
            <consortium name="Lawrence Berkeley National Laboratory"/>
            <person name="Harder C.B."/>
            <person name="Miyauchi S."/>
            <person name="Viragh M."/>
            <person name="Kuo A."/>
            <person name="Thoen E."/>
            <person name="Andreopoulos B."/>
            <person name="Lu D."/>
            <person name="Skrede I."/>
            <person name="Drula E."/>
            <person name="Henrissat B."/>
            <person name="Morin E."/>
            <person name="Kohler A."/>
            <person name="Barry K."/>
            <person name="LaButti K."/>
            <person name="Morin E."/>
            <person name="Salamov A."/>
            <person name="Lipzen A."/>
            <person name="Mereny Z."/>
            <person name="Hegedus B."/>
            <person name="Baldrian P."/>
            <person name="Stursova M."/>
            <person name="Weitz H."/>
            <person name="Taylor A."/>
            <person name="Grigoriev I.V."/>
            <person name="Nagy L.G."/>
            <person name="Martin F."/>
            <person name="Kauserud H."/>
        </authorList>
    </citation>
    <scope>NUCLEOTIDE SEQUENCE</scope>
    <source>
        <strain evidence="2">CBHHK067</strain>
    </source>
</reference>
<sequence>MGVAPDMRPRRVDEGCELLGGSGSGPRPRRNQGCERVPSSPADNERVARRRAAKFECTRISSSAALPRSPQKNLSSIARRPLDSRQLESPPPGDPEAASGPAR</sequence>
<dbReference type="AlphaFoldDB" id="A0AAD7D6Y6"/>
<evidence type="ECO:0000313" key="3">
    <source>
        <dbReference type="Proteomes" id="UP001221757"/>
    </source>
</evidence>
<evidence type="ECO:0000256" key="1">
    <source>
        <dbReference type="SAM" id="MobiDB-lite"/>
    </source>
</evidence>
<keyword evidence="3" id="KW-1185">Reference proteome</keyword>
<proteinExistence type="predicted"/>
<gene>
    <name evidence="2" type="ORF">B0H17DRAFT_1075325</name>
</gene>
<name>A0AAD7D6Y6_MYCRO</name>
<accession>A0AAD7D6Y6</accession>
<dbReference type="Proteomes" id="UP001221757">
    <property type="component" value="Unassembled WGS sequence"/>
</dbReference>
<feature type="compositionally biased region" description="Polar residues" evidence="1">
    <location>
        <begin position="63"/>
        <end position="76"/>
    </location>
</feature>
<dbReference type="EMBL" id="JARKIE010000113">
    <property type="protein sequence ID" value="KAJ7682897.1"/>
    <property type="molecule type" value="Genomic_DNA"/>
</dbReference>
<comment type="caution">
    <text evidence="2">The sequence shown here is derived from an EMBL/GenBank/DDBJ whole genome shotgun (WGS) entry which is preliminary data.</text>
</comment>
<evidence type="ECO:0000313" key="2">
    <source>
        <dbReference type="EMBL" id="KAJ7682897.1"/>
    </source>
</evidence>